<evidence type="ECO:0000259" key="4">
    <source>
        <dbReference type="Pfam" id="PF01420"/>
    </source>
</evidence>
<dbReference type="Gene3D" id="3.90.220.20">
    <property type="entry name" value="DNA methylase specificity domains"/>
    <property type="match status" value="1"/>
</dbReference>
<dbReference type="PANTHER" id="PTHR30408">
    <property type="entry name" value="TYPE-1 RESTRICTION ENZYME ECOKI SPECIFICITY PROTEIN"/>
    <property type="match status" value="1"/>
</dbReference>
<comment type="caution">
    <text evidence="5">The sequence shown here is derived from an EMBL/GenBank/DDBJ whole genome shotgun (WGS) entry which is preliminary data.</text>
</comment>
<dbReference type="InterPro" id="IPR052021">
    <property type="entry name" value="Type-I_RS_S_subunit"/>
</dbReference>
<evidence type="ECO:0000313" key="6">
    <source>
        <dbReference type="Proteomes" id="UP000236449"/>
    </source>
</evidence>
<evidence type="ECO:0000256" key="1">
    <source>
        <dbReference type="ARBA" id="ARBA00010923"/>
    </source>
</evidence>
<accession>A0A2J8I6X0</accession>
<dbReference type="GO" id="GO:0009307">
    <property type="term" value="P:DNA restriction-modification system"/>
    <property type="evidence" value="ECO:0007669"/>
    <property type="project" value="UniProtKB-KW"/>
</dbReference>
<dbReference type="GO" id="GO:0003677">
    <property type="term" value="F:DNA binding"/>
    <property type="evidence" value="ECO:0007669"/>
    <property type="project" value="UniProtKB-KW"/>
</dbReference>
<protein>
    <submittedName>
        <fullName evidence="5">Restriction endonuclease subunit S</fullName>
    </submittedName>
</protein>
<keyword evidence="5" id="KW-0255">Endonuclease</keyword>
<feature type="domain" description="Type I restriction modification DNA specificity" evidence="4">
    <location>
        <begin position="31"/>
        <end position="170"/>
    </location>
</feature>
<organism evidence="5 6">
    <name type="scientific">Vibrio diazotrophicus</name>
    <dbReference type="NCBI Taxonomy" id="685"/>
    <lineage>
        <taxon>Bacteria</taxon>
        <taxon>Pseudomonadati</taxon>
        <taxon>Pseudomonadota</taxon>
        <taxon>Gammaproteobacteria</taxon>
        <taxon>Vibrionales</taxon>
        <taxon>Vibrionaceae</taxon>
        <taxon>Vibrio</taxon>
    </lineage>
</organism>
<keyword evidence="2" id="KW-0680">Restriction system</keyword>
<name>A0A2J8I6X0_VIBDI</name>
<sequence>MADRNAKHSSYLLSEIACIQTGFPFRGQIKDKGEEGTVAVVQPKDVSHSGIFMTDNLLKTHLSGRKKPDWLEVDDILFIAKGVRKMACCVTEKIENTVCSPNLYQIRINPAFKQRINPEFLSWQINQQTIQNYLTRGAEGSGQTAIRKPVLEATPVIIPDIKKQEIIVKMHRSAVKEAELLQSLIDNRQQQLNAIANNLTNFID</sequence>
<keyword evidence="5" id="KW-0540">Nuclease</keyword>
<evidence type="ECO:0000256" key="2">
    <source>
        <dbReference type="ARBA" id="ARBA00022747"/>
    </source>
</evidence>
<comment type="similarity">
    <text evidence="1">Belongs to the type-I restriction system S methylase family.</text>
</comment>
<evidence type="ECO:0000256" key="3">
    <source>
        <dbReference type="ARBA" id="ARBA00023125"/>
    </source>
</evidence>
<dbReference type="CDD" id="cd16961">
    <property type="entry name" value="RMtype1_S_TRD-CR_like"/>
    <property type="match status" value="1"/>
</dbReference>
<evidence type="ECO:0000313" key="5">
    <source>
        <dbReference type="EMBL" id="PNI06241.1"/>
    </source>
</evidence>
<keyword evidence="3" id="KW-0238">DNA-binding</keyword>
<dbReference type="InterPro" id="IPR000055">
    <property type="entry name" value="Restrct_endonuc_typeI_TRD"/>
</dbReference>
<dbReference type="OrthoDB" id="5465337at2"/>
<reference evidence="5 6" key="1">
    <citation type="submission" date="2018-01" db="EMBL/GenBank/DDBJ databases">
        <title>Draft genome sequences of six Vibrio diazotrophicus strains isolated from deep-sea sediments of the Baltic Sea.</title>
        <authorList>
            <person name="Castillo D."/>
            <person name="Vandieken V."/>
            <person name="Chiang O."/>
            <person name="Middelboe M."/>
        </authorList>
    </citation>
    <scope>NUCLEOTIDE SEQUENCE [LARGE SCALE GENOMIC DNA]</scope>
    <source>
        <strain evidence="5 6">60.27F</strain>
    </source>
</reference>
<dbReference type="GO" id="GO:0004519">
    <property type="term" value="F:endonuclease activity"/>
    <property type="evidence" value="ECO:0007669"/>
    <property type="project" value="UniProtKB-KW"/>
</dbReference>
<gene>
    <name evidence="5" type="ORF">C1N32_04375</name>
</gene>
<dbReference type="AlphaFoldDB" id="A0A2J8I6X0"/>
<dbReference type="EMBL" id="POSK01000002">
    <property type="protein sequence ID" value="PNI06241.1"/>
    <property type="molecule type" value="Genomic_DNA"/>
</dbReference>
<dbReference type="PANTHER" id="PTHR30408:SF12">
    <property type="entry name" value="TYPE I RESTRICTION ENZYME MJAVIII SPECIFICITY SUBUNIT"/>
    <property type="match status" value="1"/>
</dbReference>
<dbReference type="RefSeq" id="WP_102965512.1">
    <property type="nucleotide sequence ID" value="NZ_POSK01000002.1"/>
</dbReference>
<dbReference type="Proteomes" id="UP000236449">
    <property type="component" value="Unassembled WGS sequence"/>
</dbReference>
<dbReference type="SUPFAM" id="SSF116734">
    <property type="entry name" value="DNA methylase specificity domain"/>
    <property type="match status" value="1"/>
</dbReference>
<keyword evidence="5" id="KW-0378">Hydrolase</keyword>
<dbReference type="InterPro" id="IPR044946">
    <property type="entry name" value="Restrct_endonuc_typeI_TRD_sf"/>
</dbReference>
<dbReference type="Pfam" id="PF01420">
    <property type="entry name" value="Methylase_S"/>
    <property type="match status" value="1"/>
</dbReference>
<proteinExistence type="inferred from homology"/>